<dbReference type="InParanoid" id="A0A804ICB8"/>
<protein>
    <submittedName>
        <fullName evidence="1">(wild Malaysian banana) hypothetical protein</fullName>
    </submittedName>
</protein>
<organism evidence="2 3">
    <name type="scientific">Musa acuminata subsp. malaccensis</name>
    <name type="common">Wild banana</name>
    <name type="synonym">Musa malaccensis</name>
    <dbReference type="NCBI Taxonomy" id="214687"/>
    <lineage>
        <taxon>Eukaryota</taxon>
        <taxon>Viridiplantae</taxon>
        <taxon>Streptophyta</taxon>
        <taxon>Embryophyta</taxon>
        <taxon>Tracheophyta</taxon>
        <taxon>Spermatophyta</taxon>
        <taxon>Magnoliopsida</taxon>
        <taxon>Liliopsida</taxon>
        <taxon>Zingiberales</taxon>
        <taxon>Musaceae</taxon>
        <taxon>Musa</taxon>
    </lineage>
</organism>
<accession>A0A804ICB8</accession>
<dbReference type="Gramene" id="Ma03_t15250.1">
    <property type="protein sequence ID" value="Ma03_p15250.1"/>
    <property type="gene ID" value="Ma03_g15250"/>
</dbReference>
<reference evidence="2" key="2">
    <citation type="submission" date="2021-05" db="UniProtKB">
        <authorList>
            <consortium name="EnsemblPlants"/>
        </authorList>
    </citation>
    <scope>IDENTIFICATION</scope>
    <source>
        <strain evidence="2">subsp. malaccensis</strain>
    </source>
</reference>
<dbReference type="Proteomes" id="UP000012960">
    <property type="component" value="Unplaced"/>
</dbReference>
<gene>
    <name evidence="1" type="ORF">GSMUA_217880.1</name>
</gene>
<proteinExistence type="predicted"/>
<evidence type="ECO:0000313" key="1">
    <source>
        <dbReference type="EMBL" id="CAG1850202.1"/>
    </source>
</evidence>
<name>A0A804ICB8_MUSAM</name>
<sequence length="78" mass="8510">MGPRGYLCLRCDVEFVASSLLASPAVISGSEFVPCFVQTIAKSNRSDRSCTPRGSEQWECLGWLEVTKDDGIAVPSRQ</sequence>
<reference evidence="1" key="1">
    <citation type="submission" date="2021-03" db="EMBL/GenBank/DDBJ databases">
        <authorList>
            <consortium name="Genoscope - CEA"/>
            <person name="William W."/>
        </authorList>
    </citation>
    <scope>NUCLEOTIDE SEQUENCE</scope>
    <source>
        <strain evidence="1">Doubled-haploid Pahang</strain>
    </source>
</reference>
<evidence type="ECO:0000313" key="2">
    <source>
        <dbReference type="EnsemblPlants" id="Ma03_p15250.1"/>
    </source>
</evidence>
<keyword evidence="3" id="KW-1185">Reference proteome</keyword>
<dbReference type="EnsemblPlants" id="Ma03_t15250.1">
    <property type="protein sequence ID" value="Ma03_p15250.1"/>
    <property type="gene ID" value="Ma03_g15250"/>
</dbReference>
<dbReference type="AlphaFoldDB" id="A0A804ICB8"/>
<dbReference type="EMBL" id="HG996468">
    <property type="protein sequence ID" value="CAG1850202.1"/>
    <property type="molecule type" value="Genomic_DNA"/>
</dbReference>
<evidence type="ECO:0000313" key="3">
    <source>
        <dbReference type="Proteomes" id="UP000012960"/>
    </source>
</evidence>